<organism evidence="3">
    <name type="scientific">mine drainage metagenome</name>
    <dbReference type="NCBI Taxonomy" id="410659"/>
    <lineage>
        <taxon>unclassified sequences</taxon>
        <taxon>metagenomes</taxon>
        <taxon>ecological metagenomes</taxon>
    </lineage>
</organism>
<dbReference type="Gene3D" id="3.90.180.10">
    <property type="entry name" value="Medium-chain alcohol dehydrogenases, catalytic domain"/>
    <property type="match status" value="1"/>
</dbReference>
<proteinExistence type="predicted"/>
<comment type="caution">
    <text evidence="3">The sequence shown here is derived from an EMBL/GenBank/DDBJ whole genome shotgun (WGS) entry which is preliminary data.</text>
</comment>
<dbReference type="Gene3D" id="3.40.50.720">
    <property type="entry name" value="NAD(P)-binding Rossmann-like Domain"/>
    <property type="match status" value="1"/>
</dbReference>
<dbReference type="EMBL" id="MLJW01000124">
    <property type="protein sequence ID" value="OIQ98023.1"/>
    <property type="molecule type" value="Genomic_DNA"/>
</dbReference>
<accession>A0A1J5S1J4</accession>
<evidence type="ECO:0000313" key="3">
    <source>
        <dbReference type="EMBL" id="OIQ98023.1"/>
    </source>
</evidence>
<keyword evidence="1" id="KW-0560">Oxidoreductase</keyword>
<dbReference type="SUPFAM" id="SSF51735">
    <property type="entry name" value="NAD(P)-binding Rossmann-fold domains"/>
    <property type="match status" value="1"/>
</dbReference>
<dbReference type="GO" id="GO:0016491">
    <property type="term" value="F:oxidoreductase activity"/>
    <property type="evidence" value="ECO:0007669"/>
    <property type="project" value="UniProtKB-KW"/>
</dbReference>
<dbReference type="SUPFAM" id="SSF50129">
    <property type="entry name" value="GroES-like"/>
    <property type="match status" value="1"/>
</dbReference>
<protein>
    <submittedName>
        <fullName evidence="3">Zinc-type alcohol dehydrogenase-like protein</fullName>
    </submittedName>
</protein>
<dbReference type="CDD" id="cd05289">
    <property type="entry name" value="MDR_like_2"/>
    <property type="match status" value="1"/>
</dbReference>
<dbReference type="InterPro" id="IPR002364">
    <property type="entry name" value="Quin_OxRdtase/zeta-crystal_CS"/>
</dbReference>
<evidence type="ECO:0000259" key="2">
    <source>
        <dbReference type="SMART" id="SM00829"/>
    </source>
</evidence>
<dbReference type="InterPro" id="IPR050700">
    <property type="entry name" value="YIM1/Zinc_Alcohol_DH_Fams"/>
</dbReference>
<dbReference type="InterPro" id="IPR036291">
    <property type="entry name" value="NAD(P)-bd_dom_sf"/>
</dbReference>
<feature type="domain" description="Enoyl reductase (ER)" evidence="2">
    <location>
        <begin position="13"/>
        <end position="309"/>
    </location>
</feature>
<dbReference type="InterPro" id="IPR013154">
    <property type="entry name" value="ADH-like_N"/>
</dbReference>
<dbReference type="AlphaFoldDB" id="A0A1J5S1J4"/>
<dbReference type="Pfam" id="PF13602">
    <property type="entry name" value="ADH_zinc_N_2"/>
    <property type="match status" value="1"/>
</dbReference>
<dbReference type="InterPro" id="IPR011032">
    <property type="entry name" value="GroES-like_sf"/>
</dbReference>
<dbReference type="InterPro" id="IPR020843">
    <property type="entry name" value="ER"/>
</dbReference>
<dbReference type="PROSITE" id="PS01162">
    <property type="entry name" value="QOR_ZETA_CRYSTAL"/>
    <property type="match status" value="1"/>
</dbReference>
<name>A0A1J5S1J4_9ZZZZ</name>
<dbReference type="GO" id="GO:0008270">
    <property type="term" value="F:zinc ion binding"/>
    <property type="evidence" value="ECO:0007669"/>
    <property type="project" value="InterPro"/>
</dbReference>
<reference evidence="3" key="1">
    <citation type="submission" date="2016-10" db="EMBL/GenBank/DDBJ databases">
        <title>Sequence of Gallionella enrichment culture.</title>
        <authorList>
            <person name="Poehlein A."/>
            <person name="Muehling M."/>
            <person name="Daniel R."/>
        </authorList>
    </citation>
    <scope>NUCLEOTIDE SEQUENCE</scope>
</reference>
<sequence>MRTMKTVCFYGYGGSDVLVQEEAPCPRAGGDDVLVRVHAAAINPIDWRIREGQFKDTLHHTLPLVPGWDVSGVVEGVGPRVVRFKVGDEIYCRSDILRDGAYAEFVVIREAELAAKPRSVDYVHAAALPQAGLAAWQSLFVVAGLTSGQRVLIHGAAGGVGHLAVQMAKGRGAFVVGTASPRDHGFLRKLGIDKVVDYATARFEDVVEDVDVVLDTVGGEVQDRSLKVLKRGGILVSLVSRPSPAAAAEHGVREVLMTTEPNAEQLGEISKLVDSGSLQVRVETVLPLSEAKKGQELSRRGHTHGKVVLQLVPPPRK</sequence>
<evidence type="ECO:0000256" key="1">
    <source>
        <dbReference type="ARBA" id="ARBA00023002"/>
    </source>
</evidence>
<dbReference type="SMART" id="SM00829">
    <property type="entry name" value="PKS_ER"/>
    <property type="match status" value="1"/>
</dbReference>
<gene>
    <name evidence="3" type="ORF">GALL_199440</name>
</gene>
<dbReference type="Pfam" id="PF08240">
    <property type="entry name" value="ADH_N"/>
    <property type="match status" value="1"/>
</dbReference>
<dbReference type="PANTHER" id="PTHR11695">
    <property type="entry name" value="ALCOHOL DEHYDROGENASE RELATED"/>
    <property type="match status" value="1"/>
</dbReference>
<dbReference type="PANTHER" id="PTHR11695:SF294">
    <property type="entry name" value="RETICULON-4-INTERACTING PROTEIN 1, MITOCHONDRIAL"/>
    <property type="match status" value="1"/>
</dbReference>